<dbReference type="InterPro" id="IPR014030">
    <property type="entry name" value="Ketoacyl_synth_N"/>
</dbReference>
<keyword evidence="10" id="KW-1185">Reference proteome</keyword>
<dbReference type="InterPro" id="IPR016039">
    <property type="entry name" value="Thiolase-like"/>
</dbReference>
<dbReference type="InterPro" id="IPR000794">
    <property type="entry name" value="Beta-ketoacyl_synthase"/>
</dbReference>
<comment type="caution">
    <text evidence="9">The sequence shown here is derived from an EMBL/GenBank/DDBJ whole genome shotgun (WGS) entry which is preliminary data.</text>
</comment>
<evidence type="ECO:0000256" key="6">
    <source>
        <dbReference type="ARBA" id="ARBA00023160"/>
    </source>
</evidence>
<dbReference type="Gene3D" id="3.40.47.10">
    <property type="match status" value="2"/>
</dbReference>
<evidence type="ECO:0000256" key="1">
    <source>
        <dbReference type="ARBA" id="ARBA00004796"/>
    </source>
</evidence>
<reference evidence="9 10" key="1">
    <citation type="submission" date="2024-08" db="EMBL/GenBank/DDBJ databases">
        <title>Mycobacterium servetensis sp. nov., a novel rapid-growing mycobacterial species recovered from a human patient in Zaragoza, Spain.</title>
        <authorList>
            <person name="Tristancho-Baro A.I."/>
            <person name="Buenestado-Serrano S."/>
            <person name="Garcia De Viedma D."/>
            <person name="Milagro-Beamonte A."/>
            <person name="Burillo N."/>
            <person name="Sanz S."/>
            <person name="Lopez-Calleja A.I."/>
            <person name="Penas-Utrilla D."/>
            <person name="Guardingo M."/>
            <person name="Garcia M.J."/>
            <person name="Vinuelas-Bayon J."/>
        </authorList>
    </citation>
    <scope>NUCLEOTIDE SEQUENCE [LARGE SCALE GENOMIC DNA]</scope>
    <source>
        <strain evidence="10">HUMS_12744610</strain>
    </source>
</reference>
<dbReference type="RefSeq" id="WP_369738216.1">
    <property type="nucleotide sequence ID" value="NZ_JBGEDP010000001.1"/>
</dbReference>
<keyword evidence="4 7" id="KW-0808">Transferase</keyword>
<keyword evidence="6" id="KW-0443">Lipid metabolism</keyword>
<evidence type="ECO:0000313" key="10">
    <source>
        <dbReference type="Proteomes" id="UP001564760"/>
    </source>
</evidence>
<name>A0ABV4C0H2_9MYCO</name>
<comment type="pathway">
    <text evidence="1">Lipid metabolism; mycolic acid biosynthesis.</text>
</comment>
<evidence type="ECO:0000256" key="7">
    <source>
        <dbReference type="RuleBase" id="RU003694"/>
    </source>
</evidence>
<dbReference type="EMBL" id="JBGEDP010000001">
    <property type="protein sequence ID" value="MEY8015738.1"/>
    <property type="molecule type" value="Genomic_DNA"/>
</dbReference>
<evidence type="ECO:0000256" key="5">
    <source>
        <dbReference type="ARBA" id="ARBA00022832"/>
    </source>
</evidence>
<dbReference type="NCBIfam" id="NF005589">
    <property type="entry name" value="PRK07314.1"/>
    <property type="match status" value="1"/>
</dbReference>
<dbReference type="PANTHER" id="PTHR11712:SF336">
    <property type="entry name" value="3-OXOACYL-[ACYL-CARRIER-PROTEIN] SYNTHASE, MITOCHONDRIAL"/>
    <property type="match status" value="1"/>
</dbReference>
<sequence>MTELVTGKAFPNVVVTGVAMTTALAPDAETTWKLLQDSQSGIRTLEDPFVEEFNLPVRIGGHLVEEFDSQLTRVELRRTGYLQRMSTILGRRVWENTGNPEVDTNRLAVSIGTGLGSSEEMVFSYDDMRARGIKAVSPLGVQKYMPNGAAAAVGLERHAKAGVMTPVSACASGCEAIARAWQQIVLGEADMAICGGVETRIEAVPIAAFAAMRIVMSTNNDDPPGACRPFDRDRDGFVFGEAGALMTIETEEHAKARGANILARIMGASITSDGFHMVAPDPNGERAGHAMTRAIQLAGLTPADIDHVNAHATGTQVGDLAESKAINNALGSSNHAAVYAPKAALGHSVGAVGAVESILTVLALRDQIVPPTLNLENLDPEIDLDVVAGKPRPGEYNYAINNSFGFGGHNVAITFGRY</sequence>
<evidence type="ECO:0000256" key="3">
    <source>
        <dbReference type="ARBA" id="ARBA00022516"/>
    </source>
</evidence>
<keyword evidence="5" id="KW-0276">Fatty acid metabolism</keyword>
<feature type="domain" description="Ketosynthase family 3 (KS3)" evidence="8">
    <location>
        <begin position="10"/>
        <end position="417"/>
    </location>
</feature>
<dbReference type="Proteomes" id="UP001564760">
    <property type="component" value="Unassembled WGS sequence"/>
</dbReference>
<evidence type="ECO:0000256" key="2">
    <source>
        <dbReference type="ARBA" id="ARBA00008467"/>
    </source>
</evidence>
<keyword evidence="6" id="KW-0275">Fatty acid biosynthesis</keyword>
<comment type="similarity">
    <text evidence="2 7">Belongs to the thiolase-like superfamily. Beta-ketoacyl-ACP synthases family.</text>
</comment>
<proteinExistence type="inferred from homology"/>
<organism evidence="9 10">
    <name type="scientific">Mycobacterium servetii</name>
    <dbReference type="NCBI Taxonomy" id="3237418"/>
    <lineage>
        <taxon>Bacteria</taxon>
        <taxon>Bacillati</taxon>
        <taxon>Actinomycetota</taxon>
        <taxon>Actinomycetes</taxon>
        <taxon>Mycobacteriales</taxon>
        <taxon>Mycobacteriaceae</taxon>
        <taxon>Mycobacterium</taxon>
    </lineage>
</organism>
<dbReference type="CDD" id="cd00834">
    <property type="entry name" value="KAS_I_II"/>
    <property type="match status" value="1"/>
</dbReference>
<dbReference type="InterPro" id="IPR020841">
    <property type="entry name" value="PKS_Beta-ketoAc_synthase_dom"/>
</dbReference>
<dbReference type="SUPFAM" id="SSF53901">
    <property type="entry name" value="Thiolase-like"/>
    <property type="match status" value="2"/>
</dbReference>
<dbReference type="Pfam" id="PF00109">
    <property type="entry name" value="ketoacyl-synt"/>
    <property type="match status" value="1"/>
</dbReference>
<accession>A0ABV4C0H2</accession>
<evidence type="ECO:0000256" key="4">
    <source>
        <dbReference type="ARBA" id="ARBA00022679"/>
    </source>
</evidence>
<dbReference type="PANTHER" id="PTHR11712">
    <property type="entry name" value="POLYKETIDE SYNTHASE-RELATED"/>
    <property type="match status" value="1"/>
</dbReference>
<dbReference type="SMART" id="SM00825">
    <property type="entry name" value="PKS_KS"/>
    <property type="match status" value="1"/>
</dbReference>
<keyword evidence="3" id="KW-0444">Lipid biosynthesis</keyword>
<dbReference type="Pfam" id="PF02801">
    <property type="entry name" value="Ketoacyl-synt_C"/>
    <property type="match status" value="1"/>
</dbReference>
<evidence type="ECO:0000259" key="8">
    <source>
        <dbReference type="PROSITE" id="PS52004"/>
    </source>
</evidence>
<gene>
    <name evidence="9" type="primary">kasB</name>
    <name evidence="9" type="ORF">AB8998_12325</name>
</gene>
<evidence type="ECO:0000313" key="9">
    <source>
        <dbReference type="EMBL" id="MEY8015738.1"/>
    </source>
</evidence>
<protein>
    <submittedName>
        <fullName evidence="9">3-oxoacyl-ACP synthase KasB</fullName>
    </submittedName>
</protein>
<dbReference type="InterPro" id="IPR014031">
    <property type="entry name" value="Ketoacyl_synth_C"/>
</dbReference>
<dbReference type="PROSITE" id="PS52004">
    <property type="entry name" value="KS3_2"/>
    <property type="match status" value="1"/>
</dbReference>
<dbReference type="NCBIfam" id="NF005916">
    <property type="entry name" value="PRK07910.1"/>
    <property type="match status" value="1"/>
</dbReference>